<keyword evidence="8" id="KW-1185">Reference proteome</keyword>
<evidence type="ECO:0000259" key="5">
    <source>
        <dbReference type="Pfam" id="PF14679"/>
    </source>
</evidence>
<dbReference type="EMBL" id="JANBQB010000253">
    <property type="protein sequence ID" value="KAJ1978833.1"/>
    <property type="molecule type" value="Genomic_DNA"/>
</dbReference>
<proteinExistence type="predicted"/>
<gene>
    <name evidence="7" type="ORF">H4R34_003056</name>
</gene>
<feature type="domain" description="FANCI solenoid 4" evidence="4">
    <location>
        <begin position="1053"/>
        <end position="1325"/>
    </location>
</feature>
<feature type="region of interest" description="Disordered" evidence="1">
    <location>
        <begin position="1326"/>
        <end position="1382"/>
    </location>
</feature>
<sequence length="1382" mass="153185">MATIHPLDLHLTVDGLPPAGDSAQWTTFWTQCNAEQLVHSLSDRLNFDQCDEGFPALVRHIFQGLLLAIHKLSRRQETYSQELADILNNEIAHGAPLTLLEMNIVFLERIKSFQPFNRCVLELFPNMLLRLASLDDLPDHDYPDFANLHAGPDARDYVLDRLFTYPWHPDLCLPLVTMCRELILTKPQLDFFLHKVFKVLRTVAVDEIPPFVYQILLLSKAGRKRDILAHVIDYFDDLLTRASTSSSTEPGLIQAIPKDRLHRTENVVLLHLSFAVKQDQELGTELVRLAKVRATPTLSPFLVSALLTMAKIHRFESAVVDMLRVKLIHHYKDQQRRHTVMGPRAIGPAGSQDPLCTLFTRLASNVTVGWDQTVPSLLQIALALIEAASSGMPTHPFAKPKESPPISQAMAQAVLATTQPESVTDLERTADPVGSLAIDTLVAIFAAHRMLRTDLLDQVLSRIELRAPSSPCCLALLSRLVTSFSDVLVADHLTRIKELFNCLAYLTADVAERVMLIILPMVRQDGGFCDHLMLVLRKHMFSRALEGRQVALTGLLVLLASVTAELVPTSDATPGLALAYELVGMLHRCLTQQHAIRLRLYQGLVALVSELTLPASVAQQLFTMLRLHLTKYLATPLTSVPPVVLDRTMASNADGQPAMLEPLPWLIKAVLAIHRTLVTAEVGRASDEFTTQLSDILTAWLRADLTDFGLDAAADFSATTNVGVQKGLLLTTVLQVHEVMLEHVLLRTDASAGTVARELFAKHAAVHDLARSKVGMTKGKRTTFVELVGQLMSLNTVVHALDAGTIGPDPAGMEPSATAPLYNHAPFLWLTMTMGLTQVHRWADHPESLPSPLAMVQVVHLVTNLVQHFLLPWIHQPGRLASDIGLTNRDQTRGYVGLVTKLFATSFALVIRSGHSSLEPMLTQMAAIPEFVTQDPFATTQPQETPLTPDQTLSLMAQMLQKLLVAFVSETTPIYQEGLPLLRVLELLTVPRLRSQPAPLDSTVSVAQNLTNWLRRLCTEVPVEDLTVVRTLLQFVVTLENQQTHDSITLPFLAQDVHTLLGDVIEYGDDEDASRDANQTLKFAVVTPRTTPAIIGFVLGTVTKWLDEVEWMVNQLKDHINTRKAAAKTQLSDTADAMVGAHPSLHSSSYDTLVTTLYPKLTTCIKVLTILEQTCLPSAVPAQLLQVLQKTFKVLSQLVRVQTLGGGTIPKPFTELIQLVGQGLTRQLDVFIPQFQAKDSEELTFAAQRKKRQKKGKASSATGGLPAKYRTKLEKESRFIPQLVYHREQFEQYIIQLTKKSKVNMTQYLRRSTAHDFQIVQHHLEDMSTEDEETASPLKSAAIDETEGDPALESNSEGVEVDFSDTNSSVVTPESSRKRSRA</sequence>
<feature type="compositionally biased region" description="Polar residues" evidence="1">
    <location>
        <begin position="1364"/>
        <end position="1374"/>
    </location>
</feature>
<evidence type="ECO:0008006" key="9">
    <source>
        <dbReference type="Google" id="ProtNLM"/>
    </source>
</evidence>
<dbReference type="InterPro" id="IPR026171">
    <property type="entry name" value="FANCI"/>
</dbReference>
<dbReference type="InterPro" id="IPR029312">
    <property type="entry name" value="FANCI_HD2"/>
</dbReference>
<comment type="caution">
    <text evidence="7">The sequence shown here is derived from an EMBL/GenBank/DDBJ whole genome shotgun (WGS) entry which is preliminary data.</text>
</comment>
<dbReference type="Pfam" id="PF14679">
    <property type="entry name" value="FANCI_HD1"/>
    <property type="match status" value="1"/>
</dbReference>
<dbReference type="Proteomes" id="UP001151582">
    <property type="component" value="Unassembled WGS sequence"/>
</dbReference>
<evidence type="ECO:0000313" key="7">
    <source>
        <dbReference type="EMBL" id="KAJ1978833.1"/>
    </source>
</evidence>
<dbReference type="InterPro" id="IPR029315">
    <property type="entry name" value="FANCI_S2"/>
</dbReference>
<feature type="domain" description="FANCI solenoid 1" evidence="2">
    <location>
        <begin position="75"/>
        <end position="277"/>
    </location>
</feature>
<dbReference type="PANTHER" id="PTHR21818">
    <property type="entry name" value="BC025462 PROTEIN"/>
    <property type="match status" value="1"/>
</dbReference>
<dbReference type="Pfam" id="PF14676">
    <property type="entry name" value="FANCI_S2"/>
    <property type="match status" value="1"/>
</dbReference>
<dbReference type="InterPro" id="IPR029314">
    <property type="entry name" value="FANCI_S4"/>
</dbReference>
<evidence type="ECO:0000259" key="2">
    <source>
        <dbReference type="Pfam" id="PF14675"/>
    </source>
</evidence>
<evidence type="ECO:0000256" key="1">
    <source>
        <dbReference type="SAM" id="MobiDB-lite"/>
    </source>
</evidence>
<reference evidence="7" key="1">
    <citation type="submission" date="2022-07" db="EMBL/GenBank/DDBJ databases">
        <title>Phylogenomic reconstructions and comparative analyses of Kickxellomycotina fungi.</title>
        <authorList>
            <person name="Reynolds N.K."/>
            <person name="Stajich J.E."/>
            <person name="Barry K."/>
            <person name="Grigoriev I.V."/>
            <person name="Crous P."/>
            <person name="Smith M.E."/>
        </authorList>
    </citation>
    <scope>NUCLEOTIDE SEQUENCE</scope>
    <source>
        <strain evidence="7">RSA 567</strain>
    </source>
</reference>
<protein>
    <recommendedName>
        <fullName evidence="9">FANCI solenoid 4 domain-containing protein</fullName>
    </recommendedName>
</protein>
<name>A0A9W8E8M2_9FUNG</name>
<evidence type="ECO:0000259" key="3">
    <source>
        <dbReference type="Pfam" id="PF14676"/>
    </source>
</evidence>
<accession>A0A9W8E8M2</accession>
<feature type="domain" description="FANCI helical" evidence="5">
    <location>
        <begin position="281"/>
        <end position="338"/>
    </location>
</feature>
<feature type="domain" description="FANCI solenoid 2" evidence="3">
    <location>
        <begin position="374"/>
        <end position="556"/>
    </location>
</feature>
<dbReference type="GO" id="GO:0070182">
    <property type="term" value="F:DNA polymerase binding"/>
    <property type="evidence" value="ECO:0007669"/>
    <property type="project" value="TreeGrafter"/>
</dbReference>
<dbReference type="InterPro" id="IPR029310">
    <property type="entry name" value="FANCI_HD1"/>
</dbReference>
<evidence type="ECO:0000259" key="4">
    <source>
        <dbReference type="Pfam" id="PF14678"/>
    </source>
</evidence>
<dbReference type="Pfam" id="PF14675">
    <property type="entry name" value="FANCI_S1"/>
    <property type="match status" value="1"/>
</dbReference>
<dbReference type="Pfam" id="PF14680">
    <property type="entry name" value="FANCI_HD2"/>
    <property type="match status" value="1"/>
</dbReference>
<dbReference type="InterPro" id="IPR029308">
    <property type="entry name" value="FANCI_S1"/>
</dbReference>
<dbReference type="OrthoDB" id="195089at2759"/>
<evidence type="ECO:0000313" key="8">
    <source>
        <dbReference type="Proteomes" id="UP001151582"/>
    </source>
</evidence>
<evidence type="ECO:0000259" key="6">
    <source>
        <dbReference type="Pfam" id="PF14680"/>
    </source>
</evidence>
<dbReference type="GO" id="GO:0006281">
    <property type="term" value="P:DNA repair"/>
    <property type="evidence" value="ECO:0007669"/>
    <property type="project" value="InterPro"/>
</dbReference>
<dbReference type="Pfam" id="PF14678">
    <property type="entry name" value="FANCI_S4"/>
    <property type="match status" value="1"/>
</dbReference>
<feature type="domain" description="FANCI helical" evidence="6">
    <location>
        <begin position="576"/>
        <end position="753"/>
    </location>
</feature>
<dbReference type="PANTHER" id="PTHR21818:SF0">
    <property type="entry name" value="FANCONI ANEMIA GROUP I PROTEIN"/>
    <property type="match status" value="1"/>
</dbReference>
<organism evidence="7 8">
    <name type="scientific">Dimargaris verticillata</name>
    <dbReference type="NCBI Taxonomy" id="2761393"/>
    <lineage>
        <taxon>Eukaryota</taxon>
        <taxon>Fungi</taxon>
        <taxon>Fungi incertae sedis</taxon>
        <taxon>Zoopagomycota</taxon>
        <taxon>Kickxellomycotina</taxon>
        <taxon>Dimargaritomycetes</taxon>
        <taxon>Dimargaritales</taxon>
        <taxon>Dimargaritaceae</taxon>
        <taxon>Dimargaris</taxon>
    </lineage>
</organism>